<organism evidence="2 3">
    <name type="scientific">Heterorhabditis bacteriophora</name>
    <name type="common">Entomopathogenic nematode worm</name>
    <dbReference type="NCBI Taxonomy" id="37862"/>
    <lineage>
        <taxon>Eukaryota</taxon>
        <taxon>Metazoa</taxon>
        <taxon>Ecdysozoa</taxon>
        <taxon>Nematoda</taxon>
        <taxon>Chromadorea</taxon>
        <taxon>Rhabditida</taxon>
        <taxon>Rhabditina</taxon>
        <taxon>Rhabditomorpha</taxon>
        <taxon>Strongyloidea</taxon>
        <taxon>Heterorhabditidae</taxon>
        <taxon>Heterorhabditis</taxon>
    </lineage>
</organism>
<evidence type="ECO:0000313" key="3">
    <source>
        <dbReference type="WBParaSite" id="Hba_03097"/>
    </source>
</evidence>
<dbReference type="AlphaFoldDB" id="A0A1I7WDW5"/>
<proteinExistence type="predicted"/>
<keyword evidence="1" id="KW-0472">Membrane</keyword>
<feature type="transmembrane region" description="Helical" evidence="1">
    <location>
        <begin position="6"/>
        <end position="25"/>
    </location>
</feature>
<name>A0A1I7WDW5_HETBA</name>
<feature type="transmembrane region" description="Helical" evidence="1">
    <location>
        <begin position="46"/>
        <end position="73"/>
    </location>
</feature>
<keyword evidence="1" id="KW-1133">Transmembrane helix</keyword>
<protein>
    <submittedName>
        <fullName evidence="3">Secreted protein</fullName>
    </submittedName>
</protein>
<accession>A0A1I7WDW5</accession>
<sequence length="171" mass="20239">MDILLIILVCYIIVGNISILHILFLSSIKVLYPYYHCYATTYINKLHIFAIFLAHYFVLSKARFISLAVIRWLDVYAHCNSCTKYQLSINVNGFRCVPIQTTIFLIDQTASKLLFRTEKQDEIQNVLIHIYFAQFEQICLFQDITWLLMIRWCFFFLTPVRPTFRLLAALH</sequence>
<dbReference type="Proteomes" id="UP000095283">
    <property type="component" value="Unplaced"/>
</dbReference>
<reference evidence="3" key="1">
    <citation type="submission" date="2016-11" db="UniProtKB">
        <authorList>
            <consortium name="WormBaseParasite"/>
        </authorList>
    </citation>
    <scope>IDENTIFICATION</scope>
</reference>
<evidence type="ECO:0000313" key="2">
    <source>
        <dbReference type="Proteomes" id="UP000095283"/>
    </source>
</evidence>
<keyword evidence="1" id="KW-0812">Transmembrane</keyword>
<evidence type="ECO:0000256" key="1">
    <source>
        <dbReference type="SAM" id="Phobius"/>
    </source>
</evidence>
<keyword evidence="2" id="KW-1185">Reference proteome</keyword>
<dbReference type="WBParaSite" id="Hba_03097">
    <property type="protein sequence ID" value="Hba_03097"/>
    <property type="gene ID" value="Hba_03097"/>
</dbReference>